<evidence type="ECO:0000313" key="1">
    <source>
        <dbReference type="EMBL" id="GAG77664.1"/>
    </source>
</evidence>
<feature type="non-terminal residue" evidence="1">
    <location>
        <position position="1"/>
    </location>
</feature>
<comment type="caution">
    <text evidence="1">The sequence shown here is derived from an EMBL/GenBank/DDBJ whole genome shotgun (WGS) entry which is preliminary data.</text>
</comment>
<dbReference type="AlphaFoldDB" id="X1A7F8"/>
<sequence>DYYVVNVAIVKNQKTNMNIVSSRAVRQAAADAGICARDPTLEAVHMQVASWLLLVPPVMCANPLEVQV</sequence>
<gene>
    <name evidence="1" type="ORF">S01H4_31090</name>
</gene>
<dbReference type="EMBL" id="BART01016113">
    <property type="protein sequence ID" value="GAG77664.1"/>
    <property type="molecule type" value="Genomic_DNA"/>
</dbReference>
<accession>X1A7F8</accession>
<name>X1A7F8_9ZZZZ</name>
<reference evidence="1" key="1">
    <citation type="journal article" date="2014" name="Front. Microbiol.">
        <title>High frequency of phylogenetically diverse reductive dehalogenase-homologous genes in deep subseafloor sedimentary metagenomes.</title>
        <authorList>
            <person name="Kawai M."/>
            <person name="Futagami T."/>
            <person name="Toyoda A."/>
            <person name="Takaki Y."/>
            <person name="Nishi S."/>
            <person name="Hori S."/>
            <person name="Arai W."/>
            <person name="Tsubouchi T."/>
            <person name="Morono Y."/>
            <person name="Uchiyama I."/>
            <person name="Ito T."/>
            <person name="Fujiyama A."/>
            <person name="Inagaki F."/>
            <person name="Takami H."/>
        </authorList>
    </citation>
    <scope>NUCLEOTIDE SEQUENCE</scope>
    <source>
        <strain evidence="1">Expedition CK06-06</strain>
    </source>
</reference>
<protein>
    <submittedName>
        <fullName evidence="1">Uncharacterized protein</fullName>
    </submittedName>
</protein>
<organism evidence="1">
    <name type="scientific">marine sediment metagenome</name>
    <dbReference type="NCBI Taxonomy" id="412755"/>
    <lineage>
        <taxon>unclassified sequences</taxon>
        <taxon>metagenomes</taxon>
        <taxon>ecological metagenomes</taxon>
    </lineage>
</organism>
<proteinExistence type="predicted"/>